<feature type="transmembrane region" description="Helical" evidence="1">
    <location>
        <begin position="255"/>
        <end position="276"/>
    </location>
</feature>
<gene>
    <name evidence="2" type="ORF">EV696_111105</name>
</gene>
<accession>A0A4V3D7A8</accession>
<keyword evidence="1" id="KW-1133">Transmembrane helix</keyword>
<evidence type="ECO:0008006" key="4">
    <source>
        <dbReference type="Google" id="ProtNLM"/>
    </source>
</evidence>
<evidence type="ECO:0000313" key="2">
    <source>
        <dbReference type="EMBL" id="TDQ47177.1"/>
    </source>
</evidence>
<dbReference type="OrthoDB" id="183980at2"/>
<reference evidence="2 3" key="1">
    <citation type="submission" date="2019-03" db="EMBL/GenBank/DDBJ databases">
        <title>Genomic Encyclopedia of Type Strains, Phase IV (KMG-IV): sequencing the most valuable type-strain genomes for metagenomic binning, comparative biology and taxonomic classification.</title>
        <authorList>
            <person name="Goeker M."/>
        </authorList>
    </citation>
    <scope>NUCLEOTIDE SEQUENCE [LARGE SCALE GENOMIC DNA]</scope>
    <source>
        <strain evidence="2 3">DSM 103792</strain>
    </source>
</reference>
<feature type="transmembrane region" description="Helical" evidence="1">
    <location>
        <begin position="33"/>
        <end position="55"/>
    </location>
</feature>
<keyword evidence="3" id="KW-1185">Reference proteome</keyword>
<name>A0A4V3D7A8_9GAMM</name>
<dbReference type="Proteomes" id="UP000295375">
    <property type="component" value="Unassembled WGS sequence"/>
</dbReference>
<feature type="transmembrane region" description="Helical" evidence="1">
    <location>
        <begin position="357"/>
        <end position="381"/>
    </location>
</feature>
<organism evidence="2 3">
    <name type="scientific">Permianibacter aggregans</name>
    <dbReference type="NCBI Taxonomy" id="1510150"/>
    <lineage>
        <taxon>Bacteria</taxon>
        <taxon>Pseudomonadati</taxon>
        <taxon>Pseudomonadota</taxon>
        <taxon>Gammaproteobacteria</taxon>
        <taxon>Pseudomonadales</taxon>
        <taxon>Pseudomonadaceae</taxon>
        <taxon>Permianibacter</taxon>
    </lineage>
</organism>
<feature type="transmembrane region" description="Helical" evidence="1">
    <location>
        <begin position="152"/>
        <end position="179"/>
    </location>
</feature>
<dbReference type="EMBL" id="SNYM01000011">
    <property type="protein sequence ID" value="TDQ47177.1"/>
    <property type="molecule type" value="Genomic_DNA"/>
</dbReference>
<dbReference type="RefSeq" id="WP_133591418.1">
    <property type="nucleotide sequence ID" value="NZ_CP037953.1"/>
</dbReference>
<proteinExistence type="predicted"/>
<feature type="transmembrane region" description="Helical" evidence="1">
    <location>
        <begin position="205"/>
        <end position="231"/>
    </location>
</feature>
<keyword evidence="1" id="KW-0812">Transmembrane</keyword>
<keyword evidence="1" id="KW-0472">Membrane</keyword>
<evidence type="ECO:0000313" key="3">
    <source>
        <dbReference type="Proteomes" id="UP000295375"/>
    </source>
</evidence>
<sequence>MRLDQLQLELRPRPNAQALDLGMALLRVDGVQVYLAFLALWLPLLLLAAAAIFVFPDYGGFAPLVVWWLRPLLERAPLYVLSRNVFGEKISWRQAVRAWPSLLRGGWFRLLTWWRFFLPNRGLYQPIWLLEGLRGKAAADRRRIIGRDGGQAAYWFGLACAHFELILQLGFIAFIGFFLSEEHAINPFAFFWDIDNNANTLWNNLSLLICYGVAVAIIAPMYTACCFTLYLNRRATLEAWDVELMLRQLTPPPSSATPSSAIVAGLLPLFLLGMLLHSPASHGNESALACEKPDYLVAQQGQRSEAHNETQQQLREQLDAVYQHEDLLGYRCVQTWVLKNQEKKKKKSKEKIDAPDLSALAAFLKVLLIALGIGLLAWLLYRYREYMPRWFIPERRFVATEVSGMDIRPESLPDDICAEVNRLWAAGQQRAALALLYRATISRLVNEYHVRIGRGATEQDCVRYAERAATQQQISADCLRLCKEVTTHWLNGAYGQRWLHSETLVALLHRWQQQFEPASAELGS</sequence>
<comment type="caution">
    <text evidence="2">The sequence shown here is derived from an EMBL/GenBank/DDBJ whole genome shotgun (WGS) entry which is preliminary data.</text>
</comment>
<dbReference type="AlphaFoldDB" id="A0A4V3D7A8"/>
<evidence type="ECO:0000256" key="1">
    <source>
        <dbReference type="SAM" id="Phobius"/>
    </source>
</evidence>
<protein>
    <recommendedName>
        <fullName evidence="4">DUF4129 domain-containing protein</fullName>
    </recommendedName>
</protein>